<name>A0A212EZI6_DANPL</name>
<dbReference type="Proteomes" id="UP000007151">
    <property type="component" value="Unassembled WGS sequence"/>
</dbReference>
<comment type="caution">
    <text evidence="1">The sequence shown here is derived from an EMBL/GenBank/DDBJ whole genome shotgun (WGS) entry which is preliminary data.</text>
</comment>
<reference evidence="1 2" key="1">
    <citation type="journal article" date="2011" name="Cell">
        <title>The monarch butterfly genome yields insights into long-distance migration.</title>
        <authorList>
            <person name="Zhan S."/>
            <person name="Merlin C."/>
            <person name="Boore J.L."/>
            <person name="Reppert S.M."/>
        </authorList>
    </citation>
    <scope>NUCLEOTIDE SEQUENCE [LARGE SCALE GENOMIC DNA]</scope>
    <source>
        <strain evidence="1">F-2</strain>
    </source>
</reference>
<accession>A0A212EZI6</accession>
<dbReference type="AlphaFoldDB" id="A0A212EZI6"/>
<dbReference type="InParanoid" id="A0A212EZI6"/>
<keyword evidence="2" id="KW-1185">Reference proteome</keyword>
<organism evidence="1 2">
    <name type="scientific">Danaus plexippus plexippus</name>
    <dbReference type="NCBI Taxonomy" id="278856"/>
    <lineage>
        <taxon>Eukaryota</taxon>
        <taxon>Metazoa</taxon>
        <taxon>Ecdysozoa</taxon>
        <taxon>Arthropoda</taxon>
        <taxon>Hexapoda</taxon>
        <taxon>Insecta</taxon>
        <taxon>Pterygota</taxon>
        <taxon>Neoptera</taxon>
        <taxon>Endopterygota</taxon>
        <taxon>Lepidoptera</taxon>
        <taxon>Glossata</taxon>
        <taxon>Ditrysia</taxon>
        <taxon>Papilionoidea</taxon>
        <taxon>Nymphalidae</taxon>
        <taxon>Danainae</taxon>
        <taxon>Danaini</taxon>
        <taxon>Danaina</taxon>
        <taxon>Danaus</taxon>
        <taxon>Danaus</taxon>
    </lineage>
</organism>
<protein>
    <submittedName>
        <fullName evidence="1">Uncharacterized protein</fullName>
    </submittedName>
</protein>
<sequence length="69" mass="7857">MLITIALSRIVESKSANKEEALGSKHLEQDSTWGHIARVKKIPKEENVIYGGGNNNENTFVLDYEYDYQ</sequence>
<evidence type="ECO:0000313" key="2">
    <source>
        <dbReference type="Proteomes" id="UP000007151"/>
    </source>
</evidence>
<evidence type="ECO:0000313" key="1">
    <source>
        <dbReference type="EMBL" id="OWR46915.1"/>
    </source>
</evidence>
<dbReference type="EMBL" id="AGBW02011271">
    <property type="protein sequence ID" value="OWR46915.1"/>
    <property type="molecule type" value="Genomic_DNA"/>
</dbReference>
<dbReference type="KEGG" id="dpl:KGM_208143"/>
<gene>
    <name evidence="1" type="ORF">KGM_208143</name>
</gene>
<proteinExistence type="predicted"/>